<dbReference type="InterPro" id="IPR036890">
    <property type="entry name" value="HATPase_C_sf"/>
</dbReference>
<dbReference type="PROSITE" id="PS50112">
    <property type="entry name" value="PAS"/>
    <property type="match status" value="1"/>
</dbReference>
<dbReference type="InterPro" id="IPR005467">
    <property type="entry name" value="His_kinase_dom"/>
</dbReference>
<dbReference type="Gene3D" id="3.30.450.20">
    <property type="entry name" value="PAS domain"/>
    <property type="match status" value="1"/>
</dbReference>
<dbReference type="InterPro" id="IPR035965">
    <property type="entry name" value="PAS-like_dom_sf"/>
</dbReference>
<evidence type="ECO:0000313" key="4">
    <source>
        <dbReference type="EMBL" id="SQF92720.1"/>
    </source>
</evidence>
<name>A0A3M3XL42_PSEFL</name>
<reference evidence="4 5" key="1">
    <citation type="submission" date="2018-06" db="EMBL/GenBank/DDBJ databases">
        <authorList>
            <consortium name="Pathogen Informatics"/>
            <person name="Doyle S."/>
        </authorList>
    </citation>
    <scope>NUCLEOTIDE SEQUENCE [LARGE SCALE GENOMIC DNA]</scope>
    <source>
        <strain evidence="4 5">NCTC10038</strain>
    </source>
</reference>
<dbReference type="EC" id="2.7.13.3" evidence="2"/>
<accession>A0A3M3XL42</accession>
<dbReference type="SUPFAM" id="SSF55874">
    <property type="entry name" value="ATPase domain of HSP90 chaperone/DNA topoisomerase II/histidine kinase"/>
    <property type="match status" value="1"/>
</dbReference>
<dbReference type="PRINTS" id="PR00344">
    <property type="entry name" value="BCTRLSENSOR"/>
</dbReference>
<evidence type="ECO:0000256" key="3">
    <source>
        <dbReference type="ARBA" id="ARBA00022553"/>
    </source>
</evidence>
<evidence type="ECO:0000256" key="2">
    <source>
        <dbReference type="ARBA" id="ARBA00012438"/>
    </source>
</evidence>
<evidence type="ECO:0000256" key="1">
    <source>
        <dbReference type="ARBA" id="ARBA00000085"/>
    </source>
</evidence>
<dbReference type="InterPro" id="IPR004358">
    <property type="entry name" value="Sig_transdc_His_kin-like_C"/>
</dbReference>
<dbReference type="GO" id="GO:0000155">
    <property type="term" value="F:phosphorelay sensor kinase activity"/>
    <property type="evidence" value="ECO:0007669"/>
    <property type="project" value="InterPro"/>
</dbReference>
<dbReference type="SUPFAM" id="SSF47384">
    <property type="entry name" value="Homodimeric domain of signal transducing histidine kinase"/>
    <property type="match status" value="1"/>
</dbReference>
<keyword evidence="4" id="KW-0418">Kinase</keyword>
<dbReference type="CDD" id="cd00082">
    <property type="entry name" value="HisKA"/>
    <property type="match status" value="1"/>
</dbReference>
<evidence type="ECO:0000313" key="5">
    <source>
        <dbReference type="Proteomes" id="UP000248640"/>
    </source>
</evidence>
<keyword evidence="4" id="KW-0808">Transferase</keyword>
<dbReference type="InterPro" id="IPR000014">
    <property type="entry name" value="PAS"/>
</dbReference>
<dbReference type="RefSeq" id="WP_053257170.1">
    <property type="nucleotide sequence ID" value="NZ_CBCRXZ010000001.1"/>
</dbReference>
<dbReference type="InterPro" id="IPR003594">
    <property type="entry name" value="HATPase_dom"/>
</dbReference>
<dbReference type="SUPFAM" id="SSF55785">
    <property type="entry name" value="PYP-like sensor domain (PAS domain)"/>
    <property type="match status" value="1"/>
</dbReference>
<proteinExistence type="predicted"/>
<organism evidence="4 5">
    <name type="scientific">Pseudomonas fluorescens</name>
    <dbReference type="NCBI Taxonomy" id="294"/>
    <lineage>
        <taxon>Bacteria</taxon>
        <taxon>Pseudomonadati</taxon>
        <taxon>Pseudomonadota</taxon>
        <taxon>Gammaproteobacteria</taxon>
        <taxon>Pseudomonadales</taxon>
        <taxon>Pseudomonadaceae</taxon>
        <taxon>Pseudomonas</taxon>
    </lineage>
</organism>
<keyword evidence="3" id="KW-0597">Phosphoprotein</keyword>
<dbReference type="EMBL" id="LS483372">
    <property type="protein sequence ID" value="SQF92720.1"/>
    <property type="molecule type" value="Genomic_DNA"/>
</dbReference>
<dbReference type="InterPro" id="IPR003661">
    <property type="entry name" value="HisK_dim/P_dom"/>
</dbReference>
<dbReference type="SMART" id="SM00387">
    <property type="entry name" value="HATPase_c"/>
    <property type="match status" value="1"/>
</dbReference>
<comment type="catalytic activity">
    <reaction evidence="1">
        <text>ATP + protein L-histidine = ADP + protein N-phospho-L-histidine.</text>
        <dbReference type="EC" id="2.7.13.3"/>
    </reaction>
</comment>
<dbReference type="Pfam" id="PF02518">
    <property type="entry name" value="HATPase_c"/>
    <property type="match status" value="1"/>
</dbReference>
<dbReference type="GeneID" id="61634138"/>
<protein>
    <recommendedName>
        <fullName evidence="2">histidine kinase</fullName>
        <ecNumber evidence="2">2.7.13.3</ecNumber>
    </recommendedName>
</protein>
<dbReference type="Gene3D" id="3.30.565.10">
    <property type="entry name" value="Histidine kinase-like ATPase, C-terminal domain"/>
    <property type="match status" value="1"/>
</dbReference>
<dbReference type="PANTHER" id="PTHR43065">
    <property type="entry name" value="SENSOR HISTIDINE KINASE"/>
    <property type="match status" value="1"/>
</dbReference>
<dbReference type="PANTHER" id="PTHR43065:SF50">
    <property type="entry name" value="HISTIDINE KINASE"/>
    <property type="match status" value="1"/>
</dbReference>
<sequence>MTDNKAISRETLESMLKAINMGVLLVDADCKILFSNHFMSINSGSSAEQLIGRTLFDAFPELPEVWTRQKINSVITLQNFAFTSWQQRPHLFNFESTRPISGMVRLMYQNCTFFPVQDADGSTLGVGLAISDTTDTAARQLELTHLNKLLEEEKSAQALLIARLEDAQAQLLQSEKMAAIGQLAAGVAHEINNPIGFVCSNVNSLRRYLVDIFALLEAHERATDDHHANAHPELVVMRDKMDYAFMRQDIDELLAESVEGLDRVTRIVKDLREFSHVDSYEWQLADLHKGLDSTLNVIWNEIKFKAQVNKCYGDIEPIECMGSQINQVFLNLLINASHAVGADGEITISSGREDGGVFVEIADNGHGIPLDIQNRIFEPFFTTKPVGMGSGLGLSLSYSIIVKHHGRLTVDSEPGRGSRFRAWLPLQQPKTQTVPTCAAEGC</sequence>
<dbReference type="PROSITE" id="PS50109">
    <property type="entry name" value="HIS_KIN"/>
    <property type="match status" value="1"/>
</dbReference>
<gene>
    <name evidence="4" type="primary">zraS_3</name>
    <name evidence="4" type="ORF">NCTC10038_04173</name>
</gene>
<dbReference type="Proteomes" id="UP000248640">
    <property type="component" value="Chromosome 1"/>
</dbReference>
<dbReference type="SMART" id="SM00091">
    <property type="entry name" value="PAS"/>
    <property type="match status" value="1"/>
</dbReference>
<dbReference type="InterPro" id="IPR036097">
    <property type="entry name" value="HisK_dim/P_sf"/>
</dbReference>
<dbReference type="AlphaFoldDB" id="A0A3M3XL42"/>
<dbReference type="Gene3D" id="1.10.287.130">
    <property type="match status" value="1"/>
</dbReference>